<dbReference type="InterPro" id="IPR009060">
    <property type="entry name" value="UBA-like_sf"/>
</dbReference>
<organism evidence="2 3">
    <name type="scientific">Meira miltonrushii</name>
    <dbReference type="NCBI Taxonomy" id="1280837"/>
    <lineage>
        <taxon>Eukaryota</taxon>
        <taxon>Fungi</taxon>
        <taxon>Dikarya</taxon>
        <taxon>Basidiomycota</taxon>
        <taxon>Ustilaginomycotina</taxon>
        <taxon>Exobasidiomycetes</taxon>
        <taxon>Exobasidiales</taxon>
        <taxon>Brachybasidiaceae</taxon>
        <taxon>Meira</taxon>
    </lineage>
</organism>
<accession>A0A316V9R7</accession>
<dbReference type="PANTHER" id="PTHR39597:SF1">
    <property type="entry name" value="UBA DOMAIN-CONTAINING PROTEIN RUP1"/>
    <property type="match status" value="1"/>
</dbReference>
<keyword evidence="3" id="KW-1185">Reference proteome</keyword>
<feature type="region of interest" description="Disordered" evidence="1">
    <location>
        <begin position="208"/>
        <end position="237"/>
    </location>
</feature>
<feature type="compositionally biased region" description="Basic and acidic residues" evidence="1">
    <location>
        <begin position="165"/>
        <end position="174"/>
    </location>
</feature>
<gene>
    <name evidence="2" type="ORF">FA14DRAFT_70291</name>
</gene>
<dbReference type="Proteomes" id="UP000245771">
    <property type="component" value="Unassembled WGS sequence"/>
</dbReference>
<evidence type="ECO:0000256" key="1">
    <source>
        <dbReference type="SAM" id="MobiDB-lite"/>
    </source>
</evidence>
<dbReference type="GeneID" id="37024507"/>
<name>A0A316V9R7_9BASI</name>
<evidence type="ECO:0000313" key="2">
    <source>
        <dbReference type="EMBL" id="PWN34212.1"/>
    </source>
</evidence>
<dbReference type="RefSeq" id="XP_025354514.1">
    <property type="nucleotide sequence ID" value="XM_025502726.1"/>
</dbReference>
<sequence length="808" mass="90189">MVEMEEGVKQVVDILQCGSDEARRILQHYDGDPERAIDAYFSGTIPSTSAAAATATNDANQYQQAIVPYQAPNDNNQSVQSAPNDASTQDQPTGWDAPPSFIGPKTPPSTNNNNGNTTTSWADRASEGIRRSERNAKKRSSPIDLTGDDEDEDFRKAMQASLESESNRQKRHQEYGIGGNESKQNASGIHGVNADEEALNRAIEASMLQSSSNTRDQTPALSNSHLDSIGGKDIRSNNQPVGIVAPLPFMRIFALALQALYAAEPFRDALLAVQFTDIRITEANEQGLDDLMTDYWRGRSPANINRPAGEVWVKNAILTKEQEGIDIFMRLMTLFAFMTYTKRSLVVAEDVITHSPIRTNYSYVMNSERKPPHDILACYVQGLLDVLTNVSVDLERRSPQTCNSLAFKKTFQSFTVNAIAPLKEEDQLKSPRKPRGDPYESFVHTVMQTKTNNTIYRALYACLAEEKTLYSNPAESLFFSLGRPGLYNPNFASGWQAGGGEDAESSFKVDPFIYLDAFMFHRRNGVQLGLDPADVKQRQTRIEELEKYRKAIVMHEGEDVRSNLRASIEYFQSLCVDDGKDELRTISLNEAGPRLEAILAHLEEEVARVDSILIEKKVENERARSAILDDFEKMLEDPEYQTMKYELQAVLVDDGIDNAWAYVCQRDDNGGKDKWWRICAGEVKEAYLLDVLNEKNTINFLVYSATEETKRILAKLRSPSDEDVMALDDEPTKAGLPRRSSESNHWLLKQPLIEAIEHDNASFGRQLAGEIPISTDAQFTTQGIANSANANNGGNETGIEDEQMTIEA</sequence>
<evidence type="ECO:0008006" key="4">
    <source>
        <dbReference type="Google" id="ProtNLM"/>
    </source>
</evidence>
<dbReference type="InParanoid" id="A0A316V9R7"/>
<feature type="region of interest" description="Disordered" evidence="1">
    <location>
        <begin position="72"/>
        <end position="188"/>
    </location>
</feature>
<dbReference type="STRING" id="1280837.A0A316V9R7"/>
<feature type="compositionally biased region" description="Low complexity" evidence="1">
    <location>
        <begin position="785"/>
        <end position="794"/>
    </location>
</feature>
<dbReference type="SUPFAM" id="SSF46934">
    <property type="entry name" value="UBA-like"/>
    <property type="match status" value="1"/>
</dbReference>
<feature type="compositionally biased region" description="Polar residues" evidence="1">
    <location>
        <begin position="208"/>
        <end position="226"/>
    </location>
</feature>
<dbReference type="OrthoDB" id="443682at2759"/>
<reference evidence="2 3" key="1">
    <citation type="journal article" date="2018" name="Mol. Biol. Evol.">
        <title>Broad Genomic Sampling Reveals a Smut Pathogenic Ancestry of the Fungal Clade Ustilaginomycotina.</title>
        <authorList>
            <person name="Kijpornyongpan T."/>
            <person name="Mondo S.J."/>
            <person name="Barry K."/>
            <person name="Sandor L."/>
            <person name="Lee J."/>
            <person name="Lipzen A."/>
            <person name="Pangilinan J."/>
            <person name="LaButti K."/>
            <person name="Hainaut M."/>
            <person name="Henrissat B."/>
            <person name="Grigoriev I.V."/>
            <person name="Spatafora J.W."/>
            <person name="Aime M.C."/>
        </authorList>
    </citation>
    <scope>NUCLEOTIDE SEQUENCE [LARGE SCALE GENOMIC DNA]</scope>
    <source>
        <strain evidence="2 3">MCA 3882</strain>
    </source>
</reference>
<feature type="compositionally biased region" description="Acidic residues" evidence="1">
    <location>
        <begin position="798"/>
        <end position="808"/>
    </location>
</feature>
<dbReference type="InterPro" id="IPR003903">
    <property type="entry name" value="UIM_dom"/>
</dbReference>
<feature type="compositionally biased region" description="Basic and acidic residues" evidence="1">
    <location>
        <begin position="124"/>
        <end position="135"/>
    </location>
</feature>
<dbReference type="PROSITE" id="PS50330">
    <property type="entry name" value="UIM"/>
    <property type="match status" value="1"/>
</dbReference>
<dbReference type="InterPro" id="IPR055335">
    <property type="entry name" value="Ucp6/RUP1"/>
</dbReference>
<proteinExistence type="predicted"/>
<dbReference type="AlphaFoldDB" id="A0A316V9R7"/>
<dbReference type="EMBL" id="KZ819604">
    <property type="protein sequence ID" value="PWN34212.1"/>
    <property type="molecule type" value="Genomic_DNA"/>
</dbReference>
<feature type="compositionally biased region" description="Low complexity" evidence="1">
    <location>
        <begin position="108"/>
        <end position="120"/>
    </location>
</feature>
<dbReference type="PANTHER" id="PTHR39597">
    <property type="entry name" value="UBA DOMAIN-CONTAINING PROTEIN RUP1"/>
    <property type="match status" value="1"/>
</dbReference>
<protein>
    <recommendedName>
        <fullName evidence="4">UBA domain-containing protein</fullName>
    </recommendedName>
</protein>
<evidence type="ECO:0000313" key="3">
    <source>
        <dbReference type="Proteomes" id="UP000245771"/>
    </source>
</evidence>
<feature type="region of interest" description="Disordered" evidence="1">
    <location>
        <begin position="785"/>
        <end position="808"/>
    </location>
</feature>
<feature type="compositionally biased region" description="Polar residues" evidence="1">
    <location>
        <begin position="72"/>
        <end position="92"/>
    </location>
</feature>
<dbReference type="Gene3D" id="6.10.140.100">
    <property type="match status" value="1"/>
</dbReference>